<keyword evidence="1" id="KW-0479">Metal-binding</keyword>
<name>A0ABN8HFS2_9BACT</name>
<keyword evidence="2" id="KW-0031">Aminopeptidase</keyword>
<keyword evidence="3" id="KW-1185">Reference proteome</keyword>
<dbReference type="InterPro" id="IPR052170">
    <property type="entry name" value="M29_Exopeptidase"/>
</dbReference>
<dbReference type="InterPro" id="IPR058739">
    <property type="entry name" value="NicX"/>
</dbReference>
<dbReference type="GO" id="GO:0004177">
    <property type="term" value="F:aminopeptidase activity"/>
    <property type="evidence" value="ECO:0007669"/>
    <property type="project" value="UniProtKB-KW"/>
</dbReference>
<dbReference type="RefSeq" id="WP_305730995.1">
    <property type="nucleotide sequence ID" value="NZ_OW150024.1"/>
</dbReference>
<evidence type="ECO:0000313" key="3">
    <source>
        <dbReference type="Proteomes" id="UP001295463"/>
    </source>
</evidence>
<protein>
    <submittedName>
        <fullName evidence="2">Leucyl aminopeptidase (Aminopeptidase T)</fullName>
    </submittedName>
</protein>
<dbReference type="Pfam" id="PF26233">
    <property type="entry name" value="NicX"/>
    <property type="match status" value="1"/>
</dbReference>
<proteinExistence type="predicted"/>
<dbReference type="PANTHER" id="PTHR34448:SF1">
    <property type="entry name" value="BLL6088 PROTEIN"/>
    <property type="match status" value="1"/>
</dbReference>
<sequence length="376" mass="40172">MTKLDTAFSSLFTVNMGYRPGERILVFSDLIRDDEGIAEADRDRRSRLHATARELAAFAATAFGSGEFVDFSATGASGVEPPVVLWRALFGSGLVDRLEAAGLLAPLLAKSIGPDGLAAARELVADASNEVADIVIALSNNSTSHTNFRKLACHAGARFASLPHFDPEMFATSMAVDWHALAERTARLVTAVNRAEWVTVECPNGTAMHICKKGRHAEGDDGLLTVDGAFGNLPAGEAYLAPLEGESHGVMVIEWGPTAKLASPLTLTIAEGRVVRIDGDDPLRQRLEAKFAEHPNCRNLAELGIGTNDKASRPDNVLEAEKILGTIHLALGDNTGFGGTVAAPFHEDYVFYQPTVTLQMADGTEEVILDNGRLQV</sequence>
<accession>A0ABN8HFS2</accession>
<organism evidence="2 3">
    <name type="scientific">Trichlorobacter ammonificans</name>
    <dbReference type="NCBI Taxonomy" id="2916410"/>
    <lineage>
        <taxon>Bacteria</taxon>
        <taxon>Pseudomonadati</taxon>
        <taxon>Thermodesulfobacteriota</taxon>
        <taxon>Desulfuromonadia</taxon>
        <taxon>Geobacterales</taxon>
        <taxon>Geobacteraceae</taxon>
        <taxon>Trichlorobacter</taxon>
    </lineage>
</organism>
<evidence type="ECO:0000313" key="2">
    <source>
        <dbReference type="EMBL" id="CAH2030022.1"/>
    </source>
</evidence>
<keyword evidence="2" id="KW-0378">Hydrolase</keyword>
<dbReference type="SUPFAM" id="SSF144052">
    <property type="entry name" value="Thermophilic metalloprotease-like"/>
    <property type="match status" value="1"/>
</dbReference>
<reference evidence="2 3" key="1">
    <citation type="submission" date="2022-03" db="EMBL/GenBank/DDBJ databases">
        <authorList>
            <person name="Koch H."/>
        </authorList>
    </citation>
    <scope>NUCLEOTIDE SEQUENCE [LARGE SCALE GENOMIC DNA]</scope>
    <source>
        <strain evidence="2 3">G1</strain>
    </source>
</reference>
<gene>
    <name evidence="2" type="ORF">GEAMG1_0200</name>
</gene>
<dbReference type="Proteomes" id="UP001295463">
    <property type="component" value="Chromosome"/>
</dbReference>
<dbReference type="PANTHER" id="PTHR34448">
    <property type="entry name" value="AMINOPEPTIDASE"/>
    <property type="match status" value="1"/>
</dbReference>
<evidence type="ECO:0000256" key="1">
    <source>
        <dbReference type="ARBA" id="ARBA00022723"/>
    </source>
</evidence>
<dbReference type="EMBL" id="OW150024">
    <property type="protein sequence ID" value="CAH2030022.1"/>
    <property type="molecule type" value="Genomic_DNA"/>
</dbReference>
<keyword evidence="2" id="KW-0645">Protease</keyword>